<comment type="caution">
    <text evidence="1">The sequence shown here is derived from an EMBL/GenBank/DDBJ whole genome shotgun (WGS) entry which is preliminary data.</text>
</comment>
<gene>
    <name evidence="1" type="ORF">I9080_003115</name>
</gene>
<proteinExistence type="predicted"/>
<reference evidence="1" key="2">
    <citation type="submission" date="2020-07" db="EMBL/GenBank/DDBJ databases">
        <authorList>
            <consortium name="NCBI Pathogen Detection Project"/>
        </authorList>
    </citation>
    <scope>NUCLEOTIDE SEQUENCE</scope>
    <source>
        <strain evidence="1">C8</strain>
    </source>
</reference>
<protein>
    <submittedName>
        <fullName evidence="1">DUF2313 domain-containing protein</fullName>
    </submittedName>
</protein>
<dbReference type="InterPro" id="IPR018755">
    <property type="entry name" value="Phage_Mu_Gp48"/>
</dbReference>
<organism evidence="1">
    <name type="scientific">Clostridium perfringens</name>
    <dbReference type="NCBI Taxonomy" id="1502"/>
    <lineage>
        <taxon>Bacteria</taxon>
        <taxon>Bacillati</taxon>
        <taxon>Bacillota</taxon>
        <taxon>Clostridia</taxon>
        <taxon>Eubacteriales</taxon>
        <taxon>Clostridiaceae</taxon>
        <taxon>Clostridium</taxon>
    </lineage>
</organism>
<reference evidence="1" key="1">
    <citation type="journal article" date="2018" name="Genome Biol.">
        <title>SKESA: strategic k-mer extension for scrupulous assemblies.</title>
        <authorList>
            <person name="Souvorov A."/>
            <person name="Agarwala R."/>
            <person name="Lipman D.J."/>
        </authorList>
    </citation>
    <scope>NUCLEOTIDE SEQUENCE</scope>
    <source>
        <strain evidence="1">C8</strain>
    </source>
</reference>
<accession>A0A8H9QZT1</accession>
<dbReference type="Pfam" id="PF10076">
    <property type="entry name" value="Phage_Mu_Gp48"/>
    <property type="match status" value="1"/>
</dbReference>
<dbReference type="EMBL" id="DACTCB010000028">
    <property type="protein sequence ID" value="HAT4309265.1"/>
    <property type="molecule type" value="Genomic_DNA"/>
</dbReference>
<name>A0A8H9QZT1_CLOPF</name>
<sequence>MIDIKPYFPSLYNNILEIDNLVKVENNLFENLNSEFDKAIRNEYVVTADKETIKRYETLLRITDGDDKELSFRRQRILNRLAMNMPFTIKALKQKLDELIGKGNYNVFVDPDRFTLYVESKILNQVWFNETYITIHKMKPANIIFVNKPFIDEKILANEEITLAQREYNYRLGSTWILGTLPFKSLHQKGAIKLKENNSIQDYFINELKNFALNKIGYVKFNNTKVINEFITKNIVDGKLTLEYAVLKSFGLTEITKVDVYTPDNNLLTSINLYVPIIEDLELKHVINIEEGVN</sequence>
<dbReference type="AlphaFoldDB" id="A0A8H9QZT1"/>
<evidence type="ECO:0000313" key="1">
    <source>
        <dbReference type="EMBL" id="HAT4309265.1"/>
    </source>
</evidence>
<dbReference type="Proteomes" id="UP000859547">
    <property type="component" value="Unassembled WGS sequence"/>
</dbReference>